<proteinExistence type="predicted"/>
<protein>
    <submittedName>
        <fullName evidence="10">Putative outer membrane repeat protein</fullName>
    </submittedName>
</protein>
<dbReference type="CDD" id="cd00063">
    <property type="entry name" value="FN3"/>
    <property type="match status" value="2"/>
</dbReference>
<accession>A0A7X0PLF1</accession>
<dbReference type="Pfam" id="PF02415">
    <property type="entry name" value="Chlam_PMP"/>
    <property type="match status" value="2"/>
</dbReference>
<evidence type="ECO:0000256" key="1">
    <source>
        <dbReference type="ARBA" id="ARBA00004196"/>
    </source>
</evidence>
<dbReference type="NCBIfam" id="NF041518">
    <property type="entry name" value="choice_anch_Q"/>
    <property type="match status" value="1"/>
</dbReference>
<keyword evidence="11" id="KW-1185">Reference proteome</keyword>
<comment type="subcellular location">
    <subcellularLocation>
        <location evidence="1">Cell envelope</location>
    </subcellularLocation>
    <subcellularLocation>
        <location evidence="2">Cell outer membrane</location>
    </subcellularLocation>
    <subcellularLocation>
        <location evidence="3">Secreted</location>
    </subcellularLocation>
</comment>
<feature type="signal peptide" evidence="8">
    <location>
        <begin position="1"/>
        <end position="33"/>
    </location>
</feature>
<evidence type="ECO:0000313" key="10">
    <source>
        <dbReference type="EMBL" id="MBB6564110.1"/>
    </source>
</evidence>
<dbReference type="InterPro" id="IPR011050">
    <property type="entry name" value="Pectin_lyase_fold/virulence"/>
</dbReference>
<comment type="caution">
    <text evidence="10">The sequence shown here is derived from an EMBL/GenBank/DDBJ whole genome shotgun (WGS) entry which is preliminary data.</text>
</comment>
<dbReference type="SMART" id="SM00060">
    <property type="entry name" value="FN3"/>
    <property type="match status" value="3"/>
</dbReference>
<organism evidence="10 11">
    <name type="scientific">Acidovorax soli</name>
    <dbReference type="NCBI Taxonomy" id="592050"/>
    <lineage>
        <taxon>Bacteria</taxon>
        <taxon>Pseudomonadati</taxon>
        <taxon>Pseudomonadota</taxon>
        <taxon>Betaproteobacteria</taxon>
        <taxon>Burkholderiales</taxon>
        <taxon>Comamonadaceae</taxon>
        <taxon>Acidovorax</taxon>
    </lineage>
</organism>
<dbReference type="InterPro" id="IPR059226">
    <property type="entry name" value="Choice_anch_Q_dom"/>
</dbReference>
<evidence type="ECO:0000256" key="6">
    <source>
        <dbReference type="ARBA" id="ARBA00023136"/>
    </source>
</evidence>
<dbReference type="SUPFAM" id="SSF51126">
    <property type="entry name" value="Pectin lyase-like"/>
    <property type="match status" value="1"/>
</dbReference>
<keyword evidence="7" id="KW-0998">Cell outer membrane</keyword>
<dbReference type="EMBL" id="JACHLK010000028">
    <property type="protein sequence ID" value="MBB6564110.1"/>
    <property type="molecule type" value="Genomic_DNA"/>
</dbReference>
<dbReference type="InterPro" id="IPR013783">
    <property type="entry name" value="Ig-like_fold"/>
</dbReference>
<dbReference type="GO" id="GO:0005576">
    <property type="term" value="C:extracellular region"/>
    <property type="evidence" value="ECO:0007669"/>
    <property type="project" value="UniProtKB-SubCell"/>
</dbReference>
<dbReference type="Gene3D" id="2.60.40.10">
    <property type="entry name" value="Immunoglobulins"/>
    <property type="match status" value="3"/>
</dbReference>
<dbReference type="GO" id="GO:0009279">
    <property type="term" value="C:cell outer membrane"/>
    <property type="evidence" value="ECO:0007669"/>
    <property type="project" value="UniProtKB-SubCell"/>
</dbReference>
<evidence type="ECO:0000256" key="4">
    <source>
        <dbReference type="ARBA" id="ARBA00022525"/>
    </source>
</evidence>
<evidence type="ECO:0000256" key="5">
    <source>
        <dbReference type="ARBA" id="ARBA00022729"/>
    </source>
</evidence>
<dbReference type="InterPro" id="IPR003368">
    <property type="entry name" value="POMP_repeat"/>
</dbReference>
<dbReference type="SUPFAM" id="SSF49265">
    <property type="entry name" value="Fibronectin type III"/>
    <property type="match status" value="2"/>
</dbReference>
<dbReference type="PANTHER" id="PTHR47135">
    <property type="entry name" value="FIBRONECTIN TYPE III DOMAIN-CONTAINING PROTEIN 7"/>
    <property type="match status" value="1"/>
</dbReference>
<feature type="chain" id="PRO_5031335636" evidence="8">
    <location>
        <begin position="34"/>
        <end position="1125"/>
    </location>
</feature>
<evidence type="ECO:0000313" key="11">
    <source>
        <dbReference type="Proteomes" id="UP000575083"/>
    </source>
</evidence>
<dbReference type="AlphaFoldDB" id="A0A7X0PLF1"/>
<evidence type="ECO:0000256" key="8">
    <source>
        <dbReference type="SAM" id="SignalP"/>
    </source>
</evidence>
<evidence type="ECO:0000256" key="7">
    <source>
        <dbReference type="ARBA" id="ARBA00023237"/>
    </source>
</evidence>
<dbReference type="InterPro" id="IPR003961">
    <property type="entry name" value="FN3_dom"/>
</dbReference>
<reference evidence="10 11" key="1">
    <citation type="submission" date="2020-08" db="EMBL/GenBank/DDBJ databases">
        <title>Functional genomics of gut bacteria from endangered species of beetles.</title>
        <authorList>
            <person name="Carlos-Shanley C."/>
        </authorList>
    </citation>
    <scope>NUCLEOTIDE SEQUENCE [LARGE SCALE GENOMIC DNA]</scope>
    <source>
        <strain evidence="10 11">S00198</strain>
    </source>
</reference>
<gene>
    <name evidence="10" type="ORF">HNP48_006836</name>
</gene>
<evidence type="ECO:0000256" key="2">
    <source>
        <dbReference type="ARBA" id="ARBA00004442"/>
    </source>
</evidence>
<keyword evidence="6" id="KW-0472">Membrane</keyword>
<feature type="domain" description="Fibronectin type-III" evidence="9">
    <location>
        <begin position="608"/>
        <end position="698"/>
    </location>
</feature>
<sequence length="1125" mass="110140">MSRLPARHTTTLRLRHWLVPLLLLAAAAGSAQAAICRAAPTASGAADGSTWADAMTLPAALAASGCDEIWLRQGLYKPGGARTDSFGINRPLQLYGGFAGGETLRAQRNTNSRLTVLSGDIGGDDTADANGIVLDASSITGNNSYNVVRIGTYGGPGNGSYTPANTVIDGLSITAGHANDTTVRGGGGLYCNGSGAGRVCSPRIANVTFSGNRAWINGGAIYAHADDGGTSSPEISRSSFSGNRSDNQGGAIMLLAVDGGTVSASLRDSTFSGNGANSGGAVFVQVSGAGTSTTTVAHSAFIGNTATTFGGAITASSSTQLAVQSSVLWGNSAATSGASIHTDGTLDPLDGNLLENGCSGVNVTSGSCTGSPLTADPLLGALADNGGPTWSRLPGAGSPLLAAATCSAGATDQRGVARPTGAGACAIGPVEVLASLPADPGLFTASSGQVRQVTLSWDATAGAVDYVVTRDGGTAACTTSATSCVVTGLGNGASPNFSLVARNEAGTSATPQLTSGSTLALPAAASGLVATPGVRQITLTWAASGGADRYVVTDTTGGGSTEVCNTTSLGCIVGSLANGASYDLRLVARNAAGDSATPATTTAATFALPGAPATASAVAGEGQATISWTAPAALGGGSLTHYSVSGSPGGSCTPGLALTCTITGLAAGVAHTFTVTATTTVGTGVGRTASATPYAPAPAGPSETSVTGPGVVTITDPSLPIVVGPGGAGATLVLPGTGTTPVVLQIVVNGQPLAVTALPGTQLQVVQVNGQSVLVLVVLQGAASMASSSAGQPMALAGTVLLSSGVAGTRIDAQPLTVAVVSGSLVPPAGVLPELGGKGLLAGERLLVDAQGRLVTISLGSIAGDAQQVGDAMGFSNLPAAITVEAKAFARLGGPVARLAGANLAQGLETAPTGVVLVRDGAQVFQLLPVLPVTVDARLPDGLSFTPLGLLRWVRGGVVVQFAPAVADLAGLASAVAAVLPDARIKLGAEGVLQLATGGQTYVLRPDWTGAGTAAGAPRIGVDGQGRIVFQIGNGAGQLLLPSLLNATQANGIFTAAIPGATLAVQPGSSDGAFTLTLGGQVWRLVPLWVLPAGNDAGQTVPWRMGSDGVLYLKLGTQVQGVVLD</sequence>
<dbReference type="Proteomes" id="UP000575083">
    <property type="component" value="Unassembled WGS sequence"/>
</dbReference>
<evidence type="ECO:0000256" key="3">
    <source>
        <dbReference type="ARBA" id="ARBA00004613"/>
    </source>
</evidence>
<dbReference type="InterPro" id="IPR036116">
    <property type="entry name" value="FN3_sf"/>
</dbReference>
<name>A0A7X0PLF1_9BURK</name>
<keyword evidence="4" id="KW-0964">Secreted</keyword>
<dbReference type="PROSITE" id="PS50853">
    <property type="entry name" value="FN3"/>
    <property type="match status" value="1"/>
</dbReference>
<evidence type="ECO:0000259" key="9">
    <source>
        <dbReference type="PROSITE" id="PS50853"/>
    </source>
</evidence>
<dbReference type="RefSeq" id="WP_184865800.1">
    <property type="nucleotide sequence ID" value="NZ_JACHLK010000028.1"/>
</dbReference>
<keyword evidence="5 8" id="KW-0732">Signal</keyword>